<gene>
    <name evidence="2" type="ORF">GBAR_LOCUS7009</name>
</gene>
<feature type="region of interest" description="Disordered" evidence="1">
    <location>
        <begin position="57"/>
        <end position="96"/>
    </location>
</feature>
<sequence length="96" mass="10530">MQTSGLRREVLSAASPWLPELSRSPTAPLPLPQGRQLDQSRVCEPVSMTSPLIALLSSRRAAPVPTQHGPAEYPPRTSTSRGDELARCTQDRSLRR</sequence>
<reference evidence="2" key="1">
    <citation type="submission" date="2023-03" db="EMBL/GenBank/DDBJ databases">
        <authorList>
            <person name="Steffen K."/>
            <person name="Cardenas P."/>
        </authorList>
    </citation>
    <scope>NUCLEOTIDE SEQUENCE</scope>
</reference>
<evidence type="ECO:0000313" key="2">
    <source>
        <dbReference type="EMBL" id="CAI8010684.1"/>
    </source>
</evidence>
<evidence type="ECO:0000256" key="1">
    <source>
        <dbReference type="SAM" id="MobiDB-lite"/>
    </source>
</evidence>
<name>A0AA35RGB6_GEOBA</name>
<dbReference type="Proteomes" id="UP001174909">
    <property type="component" value="Unassembled WGS sequence"/>
</dbReference>
<feature type="compositionally biased region" description="Basic and acidic residues" evidence="1">
    <location>
        <begin position="81"/>
        <end position="96"/>
    </location>
</feature>
<comment type="caution">
    <text evidence="2">The sequence shown here is derived from an EMBL/GenBank/DDBJ whole genome shotgun (WGS) entry which is preliminary data.</text>
</comment>
<feature type="compositionally biased region" description="Basic and acidic residues" evidence="1">
    <location>
        <begin position="1"/>
        <end position="10"/>
    </location>
</feature>
<keyword evidence="3" id="KW-1185">Reference proteome</keyword>
<dbReference type="AlphaFoldDB" id="A0AA35RGB6"/>
<evidence type="ECO:0000313" key="3">
    <source>
        <dbReference type="Proteomes" id="UP001174909"/>
    </source>
</evidence>
<protein>
    <submittedName>
        <fullName evidence="2">Uncharacterized protein</fullName>
    </submittedName>
</protein>
<feature type="region of interest" description="Disordered" evidence="1">
    <location>
        <begin position="1"/>
        <end position="36"/>
    </location>
</feature>
<organism evidence="2 3">
    <name type="scientific">Geodia barretti</name>
    <name type="common">Barrett's horny sponge</name>
    <dbReference type="NCBI Taxonomy" id="519541"/>
    <lineage>
        <taxon>Eukaryota</taxon>
        <taxon>Metazoa</taxon>
        <taxon>Porifera</taxon>
        <taxon>Demospongiae</taxon>
        <taxon>Heteroscleromorpha</taxon>
        <taxon>Tetractinellida</taxon>
        <taxon>Astrophorina</taxon>
        <taxon>Geodiidae</taxon>
        <taxon>Geodia</taxon>
    </lineage>
</organism>
<dbReference type="EMBL" id="CASHTH010001057">
    <property type="protein sequence ID" value="CAI8010684.1"/>
    <property type="molecule type" value="Genomic_DNA"/>
</dbReference>
<proteinExistence type="predicted"/>
<accession>A0AA35RGB6</accession>